<sequence length="49" mass="5365">MIGAGVRDSCGNSESKGDPTGQMRRVRTVRGKRVPYVPINVQICTSKKM</sequence>
<organism evidence="2 3">
    <name type="scientific">Peribacillus frigoritolerans</name>
    <dbReference type="NCBI Taxonomy" id="450367"/>
    <lineage>
        <taxon>Bacteria</taxon>
        <taxon>Bacillati</taxon>
        <taxon>Bacillota</taxon>
        <taxon>Bacilli</taxon>
        <taxon>Bacillales</taxon>
        <taxon>Bacillaceae</taxon>
        <taxon>Peribacillus</taxon>
    </lineage>
</organism>
<evidence type="ECO:0000313" key="2">
    <source>
        <dbReference type="EMBL" id="MBR8644684.1"/>
    </source>
</evidence>
<dbReference type="AlphaFoldDB" id="A0A941JAE8"/>
<feature type="region of interest" description="Disordered" evidence="1">
    <location>
        <begin position="1"/>
        <end position="31"/>
    </location>
</feature>
<evidence type="ECO:0000256" key="1">
    <source>
        <dbReference type="SAM" id="MobiDB-lite"/>
    </source>
</evidence>
<reference evidence="2" key="1">
    <citation type="submission" date="2021-04" db="EMBL/GenBank/DDBJ databases">
        <title>Whole genome sequencing of Enterococci isolates from hospitalized patients.</title>
        <authorList>
            <person name="Ogoti B.M."/>
            <person name="Onyambu F.G."/>
        </authorList>
    </citation>
    <scope>NUCLEOTIDE SEQUENCE</scope>
    <source>
        <strain evidence="2">242</strain>
    </source>
</reference>
<accession>A0A941JAE8</accession>
<name>A0A941JAE8_9BACI</name>
<protein>
    <submittedName>
        <fullName evidence="2">Uncharacterized protein</fullName>
    </submittedName>
</protein>
<gene>
    <name evidence="2" type="ORF">KEH51_10115</name>
</gene>
<dbReference type="EMBL" id="JAGTPW010000014">
    <property type="protein sequence ID" value="MBR8644684.1"/>
    <property type="molecule type" value="Genomic_DNA"/>
</dbReference>
<dbReference type="Proteomes" id="UP000680045">
    <property type="component" value="Unassembled WGS sequence"/>
</dbReference>
<comment type="caution">
    <text evidence="2">The sequence shown here is derived from an EMBL/GenBank/DDBJ whole genome shotgun (WGS) entry which is preliminary data.</text>
</comment>
<evidence type="ECO:0000313" key="3">
    <source>
        <dbReference type="Proteomes" id="UP000680045"/>
    </source>
</evidence>
<proteinExistence type="predicted"/>